<feature type="transmembrane region" description="Helical" evidence="6">
    <location>
        <begin position="291"/>
        <end position="315"/>
    </location>
</feature>
<reference evidence="7" key="1">
    <citation type="journal article" date="2014" name="Int. J. Syst. Evol. Microbiol.">
        <title>Complete genome sequence of Corynebacterium casei LMG S-19264T (=DSM 44701T), isolated from a smear-ripened cheese.</title>
        <authorList>
            <consortium name="US DOE Joint Genome Institute (JGI-PGF)"/>
            <person name="Walter F."/>
            <person name="Albersmeier A."/>
            <person name="Kalinowski J."/>
            <person name="Ruckert C."/>
        </authorList>
    </citation>
    <scope>NUCLEOTIDE SEQUENCE</scope>
    <source>
        <strain evidence="7">KCTC 22169</strain>
    </source>
</reference>
<keyword evidence="8" id="KW-1185">Reference proteome</keyword>
<feature type="transmembrane region" description="Helical" evidence="6">
    <location>
        <begin position="251"/>
        <end position="271"/>
    </location>
</feature>
<keyword evidence="5 6" id="KW-0472">Membrane</keyword>
<dbReference type="Proteomes" id="UP000626148">
    <property type="component" value="Unassembled WGS sequence"/>
</dbReference>
<comment type="subcellular location">
    <subcellularLocation>
        <location evidence="1">Cell inner membrane</location>
        <topology evidence="1">Multi-pass membrane protein</topology>
    </subcellularLocation>
</comment>
<dbReference type="CDD" id="cd06580">
    <property type="entry name" value="TM_PBP1_transp_TpRbsC_like"/>
    <property type="match status" value="1"/>
</dbReference>
<evidence type="ECO:0000313" key="7">
    <source>
        <dbReference type="EMBL" id="GGX50087.1"/>
    </source>
</evidence>
<evidence type="ECO:0000256" key="5">
    <source>
        <dbReference type="ARBA" id="ARBA00023136"/>
    </source>
</evidence>
<accession>A0A918K593</accession>
<feature type="transmembrane region" description="Helical" evidence="6">
    <location>
        <begin position="204"/>
        <end position="223"/>
    </location>
</feature>
<keyword evidence="3 6" id="KW-0812">Transmembrane</keyword>
<evidence type="ECO:0000256" key="4">
    <source>
        <dbReference type="ARBA" id="ARBA00022989"/>
    </source>
</evidence>
<organism evidence="7 8">
    <name type="scientific">Saccharospirillum salsuginis</name>
    <dbReference type="NCBI Taxonomy" id="418750"/>
    <lineage>
        <taxon>Bacteria</taxon>
        <taxon>Pseudomonadati</taxon>
        <taxon>Pseudomonadota</taxon>
        <taxon>Gammaproteobacteria</taxon>
        <taxon>Oceanospirillales</taxon>
        <taxon>Saccharospirillaceae</taxon>
        <taxon>Saccharospirillum</taxon>
    </lineage>
</organism>
<feature type="transmembrane region" description="Helical" evidence="6">
    <location>
        <begin position="112"/>
        <end position="131"/>
    </location>
</feature>
<reference evidence="7" key="2">
    <citation type="submission" date="2020-09" db="EMBL/GenBank/DDBJ databases">
        <authorList>
            <person name="Sun Q."/>
            <person name="Kim S."/>
        </authorList>
    </citation>
    <scope>NUCLEOTIDE SEQUENCE</scope>
    <source>
        <strain evidence="7">KCTC 22169</strain>
    </source>
</reference>
<comment type="caution">
    <text evidence="7">The sequence shown here is derived from an EMBL/GenBank/DDBJ whole genome shotgun (WGS) entry which is preliminary data.</text>
</comment>
<feature type="transmembrane region" description="Helical" evidence="6">
    <location>
        <begin position="12"/>
        <end position="34"/>
    </location>
</feature>
<feature type="transmembrane region" description="Helical" evidence="6">
    <location>
        <begin position="89"/>
        <end position="106"/>
    </location>
</feature>
<dbReference type="AlphaFoldDB" id="A0A918K593"/>
<name>A0A918K593_9GAMM</name>
<dbReference type="GO" id="GO:0022857">
    <property type="term" value="F:transmembrane transporter activity"/>
    <property type="evidence" value="ECO:0007669"/>
    <property type="project" value="InterPro"/>
</dbReference>
<keyword evidence="4 6" id="KW-1133">Transmembrane helix</keyword>
<feature type="transmembrane region" description="Helical" evidence="6">
    <location>
        <begin position="327"/>
        <end position="346"/>
    </location>
</feature>
<proteinExistence type="predicted"/>
<dbReference type="EMBL" id="BMXR01000003">
    <property type="protein sequence ID" value="GGX50087.1"/>
    <property type="molecule type" value="Genomic_DNA"/>
</dbReference>
<dbReference type="InterPro" id="IPR001851">
    <property type="entry name" value="ABC_transp_permease"/>
</dbReference>
<evidence type="ECO:0000256" key="1">
    <source>
        <dbReference type="ARBA" id="ARBA00004429"/>
    </source>
</evidence>
<dbReference type="GO" id="GO:0005886">
    <property type="term" value="C:plasma membrane"/>
    <property type="evidence" value="ECO:0007669"/>
    <property type="project" value="UniProtKB-SubCell"/>
</dbReference>
<gene>
    <name evidence="7" type="ORF">GCM10007392_16920</name>
</gene>
<dbReference type="PANTHER" id="PTHR47089:SF1">
    <property type="entry name" value="GUANOSINE ABC TRANSPORTER PERMEASE PROTEIN NUPP"/>
    <property type="match status" value="1"/>
</dbReference>
<evidence type="ECO:0000256" key="3">
    <source>
        <dbReference type="ARBA" id="ARBA00022692"/>
    </source>
</evidence>
<feature type="transmembrane region" description="Helical" evidence="6">
    <location>
        <begin position="143"/>
        <end position="163"/>
    </location>
</feature>
<feature type="transmembrane region" description="Helical" evidence="6">
    <location>
        <begin position="54"/>
        <end position="77"/>
    </location>
</feature>
<protein>
    <submittedName>
        <fullName evidence="7">ABC transporter permease</fullName>
    </submittedName>
</protein>
<dbReference type="Pfam" id="PF02653">
    <property type="entry name" value="BPD_transp_2"/>
    <property type="match status" value="1"/>
</dbReference>
<dbReference type="PANTHER" id="PTHR47089">
    <property type="entry name" value="ABC TRANSPORTER, PERMEASE PROTEIN"/>
    <property type="match status" value="1"/>
</dbReference>
<evidence type="ECO:0000256" key="2">
    <source>
        <dbReference type="ARBA" id="ARBA00022475"/>
    </source>
</evidence>
<keyword evidence="2" id="KW-1003">Cell membrane</keyword>
<sequence length="374" mass="40255">MSQQRIPAWITVGVIPLANVALAAFAAGLVFWYLDINPFDALGTMAYGAFGSSYGWGYTLYYMTSYIFTGLAVAVAFQCGMFNIGGEGQAYIGALGVGLVCLALGGHVPFIILLPISIVAAAVFGALWALIPAWLQATRGSHIVITTIMFNFIAAALMNYILINFLKPDGTMSVESAVFHESAWIPKMHDVLAVFGISLDRSPLNLSIFWSLFVAWAVWVFLWRTRWGYEIRTVGSNATGAQYGGIGIPRVVILTMLVAGGLAGFMALNVVQGEAHQIKLNLVNQMGFTGIAVALMGRNHPIGIVLASLLFGFLTQGGSELQFEYSIDARIVVVLQGLVILFSGALQNMMKHPIERLYLTLANRSGSDQAAAEA</sequence>
<dbReference type="RefSeq" id="WP_189608095.1">
    <property type="nucleotide sequence ID" value="NZ_BMXR01000003.1"/>
</dbReference>
<evidence type="ECO:0000256" key="6">
    <source>
        <dbReference type="SAM" id="Phobius"/>
    </source>
</evidence>
<evidence type="ECO:0000313" key="8">
    <source>
        <dbReference type="Proteomes" id="UP000626148"/>
    </source>
</evidence>